<gene>
    <name evidence="2" type="ORF">TorRG33x02_223940</name>
</gene>
<organism evidence="2 3">
    <name type="scientific">Trema orientale</name>
    <name type="common">Charcoal tree</name>
    <name type="synonym">Celtis orientalis</name>
    <dbReference type="NCBI Taxonomy" id="63057"/>
    <lineage>
        <taxon>Eukaryota</taxon>
        <taxon>Viridiplantae</taxon>
        <taxon>Streptophyta</taxon>
        <taxon>Embryophyta</taxon>
        <taxon>Tracheophyta</taxon>
        <taxon>Spermatophyta</taxon>
        <taxon>Magnoliopsida</taxon>
        <taxon>eudicotyledons</taxon>
        <taxon>Gunneridae</taxon>
        <taxon>Pentapetalae</taxon>
        <taxon>rosids</taxon>
        <taxon>fabids</taxon>
        <taxon>Rosales</taxon>
        <taxon>Cannabaceae</taxon>
        <taxon>Trema</taxon>
    </lineage>
</organism>
<dbReference type="InParanoid" id="A0A2P5E8A5"/>
<sequence length="63" mass="7349">MNYVQLFKILFALKSVMLDAQLSLDWDLALSRYMLEKACMKHLEDCQLIILGYIEVVKDHLSS</sequence>
<reference evidence="3" key="1">
    <citation type="submission" date="2016-06" db="EMBL/GenBank/DDBJ databases">
        <title>Parallel loss of symbiosis genes in relatives of nitrogen-fixing non-legume Parasponia.</title>
        <authorList>
            <person name="Van Velzen R."/>
            <person name="Holmer R."/>
            <person name="Bu F."/>
            <person name="Rutten L."/>
            <person name="Van Zeijl A."/>
            <person name="Liu W."/>
            <person name="Santuari L."/>
            <person name="Cao Q."/>
            <person name="Sharma T."/>
            <person name="Shen D."/>
            <person name="Roswanjaya Y."/>
            <person name="Wardhani T."/>
            <person name="Kalhor M.S."/>
            <person name="Jansen J."/>
            <person name="Van den Hoogen J."/>
            <person name="Gungor B."/>
            <person name="Hartog M."/>
            <person name="Hontelez J."/>
            <person name="Verver J."/>
            <person name="Yang W.-C."/>
            <person name="Schijlen E."/>
            <person name="Repin R."/>
            <person name="Schilthuizen M."/>
            <person name="Schranz E."/>
            <person name="Heidstra R."/>
            <person name="Miyata K."/>
            <person name="Fedorova E."/>
            <person name="Kohlen W."/>
            <person name="Bisseling T."/>
            <person name="Smit S."/>
            <person name="Geurts R."/>
        </authorList>
    </citation>
    <scope>NUCLEOTIDE SEQUENCE [LARGE SCALE GENOMIC DNA]</scope>
    <source>
        <strain evidence="3">cv. RG33-2</strain>
    </source>
</reference>
<dbReference type="Proteomes" id="UP000237000">
    <property type="component" value="Unassembled WGS sequence"/>
</dbReference>
<comment type="caution">
    <text evidence="2">The sequence shown here is derived from an EMBL/GenBank/DDBJ whole genome shotgun (WGS) entry which is preliminary data.</text>
</comment>
<proteinExistence type="predicted"/>
<keyword evidence="3" id="KW-1185">Reference proteome</keyword>
<evidence type="ECO:0000313" key="3">
    <source>
        <dbReference type="Proteomes" id="UP000237000"/>
    </source>
</evidence>
<evidence type="ECO:0000313" key="2">
    <source>
        <dbReference type="EMBL" id="PON81783.1"/>
    </source>
</evidence>
<dbReference type="AlphaFoldDB" id="A0A2P5E8A5"/>
<protein>
    <submittedName>
        <fullName evidence="2">Uncharacterized protein</fullName>
    </submittedName>
</protein>
<feature type="signal peptide" evidence="1">
    <location>
        <begin position="1"/>
        <end position="20"/>
    </location>
</feature>
<evidence type="ECO:0000256" key="1">
    <source>
        <dbReference type="SAM" id="SignalP"/>
    </source>
</evidence>
<keyword evidence="1" id="KW-0732">Signal</keyword>
<name>A0A2P5E8A5_TREOI</name>
<dbReference type="EMBL" id="JXTC01000208">
    <property type="protein sequence ID" value="PON81783.1"/>
    <property type="molecule type" value="Genomic_DNA"/>
</dbReference>
<accession>A0A2P5E8A5</accession>
<feature type="chain" id="PRO_5015184279" evidence="1">
    <location>
        <begin position="21"/>
        <end position="63"/>
    </location>
</feature>